<proteinExistence type="predicted"/>
<organism evidence="1 2">
    <name type="scientific">Tetrahymena thermophila (strain SB210)</name>
    <dbReference type="NCBI Taxonomy" id="312017"/>
    <lineage>
        <taxon>Eukaryota</taxon>
        <taxon>Sar</taxon>
        <taxon>Alveolata</taxon>
        <taxon>Ciliophora</taxon>
        <taxon>Intramacronucleata</taxon>
        <taxon>Oligohymenophorea</taxon>
        <taxon>Hymenostomatida</taxon>
        <taxon>Tetrahymenina</taxon>
        <taxon>Tetrahymenidae</taxon>
        <taxon>Tetrahymena</taxon>
    </lineage>
</organism>
<dbReference type="InParanoid" id="Q22YF7"/>
<name>Q22YF7_TETTS</name>
<dbReference type="HOGENOM" id="CLU_065921_0_0_1"/>
<protein>
    <submittedName>
        <fullName evidence="1">Uncharacterized protein</fullName>
    </submittedName>
</protein>
<sequence length="360" mass="43041">MNQANQNQLIIMKNILFLAKQSGQAISSQRNLLNKWFQDSIKTYIFESYASPLIANYLKLKTSTEVKTFIHKKIDKNKPKYMGIIEQYFIYINQYNQQDEFINKLQQIILNPEDITSMESELSYNTMKIVRKQFVCLLILKYFKLFGQQEMASFYDLWNTCFPQELQVKKKLSKFDKKSDNKKQKIILKQDFDQDSSLRSSLNFQNCSTSLSSNNQSEISNQKIITISGTQMIDNQNQIKQDQNLQISYNFNFNSQKKPINNRIFDEESYEEKSMDHYLQFNNLSNLCQNEQQQPTQINCDADYFGQYQNQQEFFYVSQDKKCFQQQEYYEDQLYEINYPSNFHFLQQNNNQHMNQINQN</sequence>
<dbReference type="AlphaFoldDB" id="Q22YF7"/>
<evidence type="ECO:0000313" key="1">
    <source>
        <dbReference type="EMBL" id="EAR90328.1"/>
    </source>
</evidence>
<dbReference type="Proteomes" id="UP000009168">
    <property type="component" value="Unassembled WGS sequence"/>
</dbReference>
<dbReference type="EMBL" id="GG662800">
    <property type="protein sequence ID" value="EAR90328.1"/>
    <property type="molecule type" value="Genomic_DNA"/>
</dbReference>
<gene>
    <name evidence="1" type="ORF">TTHERM_00609320</name>
</gene>
<accession>Q22YF7</accession>
<dbReference type="RefSeq" id="XP_001010573.1">
    <property type="nucleotide sequence ID" value="XM_001010573.1"/>
</dbReference>
<reference evidence="2" key="1">
    <citation type="journal article" date="2006" name="PLoS Biol.">
        <title>Macronuclear genome sequence of the ciliate Tetrahymena thermophila, a model eukaryote.</title>
        <authorList>
            <person name="Eisen J.A."/>
            <person name="Coyne R.S."/>
            <person name="Wu M."/>
            <person name="Wu D."/>
            <person name="Thiagarajan M."/>
            <person name="Wortman J.R."/>
            <person name="Badger J.H."/>
            <person name="Ren Q."/>
            <person name="Amedeo P."/>
            <person name="Jones K.M."/>
            <person name="Tallon L.J."/>
            <person name="Delcher A.L."/>
            <person name="Salzberg S.L."/>
            <person name="Silva J.C."/>
            <person name="Haas B.J."/>
            <person name="Majoros W.H."/>
            <person name="Farzad M."/>
            <person name="Carlton J.M."/>
            <person name="Smith R.K. Jr."/>
            <person name="Garg J."/>
            <person name="Pearlman R.E."/>
            <person name="Karrer K.M."/>
            <person name="Sun L."/>
            <person name="Manning G."/>
            <person name="Elde N.C."/>
            <person name="Turkewitz A.P."/>
            <person name="Asai D.J."/>
            <person name="Wilkes D.E."/>
            <person name="Wang Y."/>
            <person name="Cai H."/>
            <person name="Collins K."/>
            <person name="Stewart B.A."/>
            <person name="Lee S.R."/>
            <person name="Wilamowska K."/>
            <person name="Weinberg Z."/>
            <person name="Ruzzo W.L."/>
            <person name="Wloga D."/>
            <person name="Gaertig J."/>
            <person name="Frankel J."/>
            <person name="Tsao C.-C."/>
            <person name="Gorovsky M.A."/>
            <person name="Keeling P.J."/>
            <person name="Waller R.F."/>
            <person name="Patron N.J."/>
            <person name="Cherry J.M."/>
            <person name="Stover N.A."/>
            <person name="Krieger C.J."/>
            <person name="del Toro C."/>
            <person name="Ryder H.F."/>
            <person name="Williamson S.C."/>
            <person name="Barbeau R.A."/>
            <person name="Hamilton E.P."/>
            <person name="Orias E."/>
        </authorList>
    </citation>
    <scope>NUCLEOTIDE SEQUENCE [LARGE SCALE GENOMIC DNA]</scope>
    <source>
        <strain evidence="2">SB210</strain>
    </source>
</reference>
<keyword evidence="2" id="KW-1185">Reference proteome</keyword>
<dbReference type="GeneID" id="7836548"/>
<evidence type="ECO:0000313" key="2">
    <source>
        <dbReference type="Proteomes" id="UP000009168"/>
    </source>
</evidence>
<dbReference type="KEGG" id="tet:TTHERM_00609320"/>